<dbReference type="InterPro" id="IPR051692">
    <property type="entry name" value="OMP-like"/>
</dbReference>
<evidence type="ECO:0000256" key="4">
    <source>
        <dbReference type="SAM" id="SignalP"/>
    </source>
</evidence>
<dbReference type="InterPro" id="IPR027385">
    <property type="entry name" value="Beta-barrel_OMP"/>
</dbReference>
<keyword evidence="3" id="KW-0472">Membrane</keyword>
<evidence type="ECO:0000256" key="2">
    <source>
        <dbReference type="ARBA" id="ARBA00022729"/>
    </source>
</evidence>
<name>A0A7W8D836_9GAMM</name>
<dbReference type="AlphaFoldDB" id="A0A7W8D836"/>
<feature type="signal peptide" evidence="4">
    <location>
        <begin position="1"/>
        <end position="23"/>
    </location>
</feature>
<dbReference type="InterPro" id="IPR011250">
    <property type="entry name" value="OMP/PagP_B-barrel"/>
</dbReference>
<dbReference type="Proteomes" id="UP000521199">
    <property type="component" value="Unassembled WGS sequence"/>
</dbReference>
<dbReference type="PANTHER" id="PTHR34001:SF3">
    <property type="entry name" value="BLL7405 PROTEIN"/>
    <property type="match status" value="1"/>
</dbReference>
<feature type="chain" id="PRO_5031145838" evidence="4">
    <location>
        <begin position="24"/>
        <end position="276"/>
    </location>
</feature>
<keyword evidence="7" id="KW-1185">Reference proteome</keyword>
<organism evidence="6 7">
    <name type="scientific">Chiayiivirga flava</name>
    <dbReference type="NCBI Taxonomy" id="659595"/>
    <lineage>
        <taxon>Bacteria</taxon>
        <taxon>Pseudomonadati</taxon>
        <taxon>Pseudomonadota</taxon>
        <taxon>Gammaproteobacteria</taxon>
        <taxon>Lysobacterales</taxon>
        <taxon>Lysobacteraceae</taxon>
        <taxon>Chiayiivirga</taxon>
    </lineage>
</organism>
<dbReference type="Gene3D" id="2.40.160.20">
    <property type="match status" value="1"/>
</dbReference>
<evidence type="ECO:0000256" key="1">
    <source>
        <dbReference type="ARBA" id="ARBA00004370"/>
    </source>
</evidence>
<dbReference type="SUPFAM" id="SSF56925">
    <property type="entry name" value="OMPA-like"/>
    <property type="match status" value="1"/>
</dbReference>
<keyword evidence="2 4" id="KW-0732">Signal</keyword>
<evidence type="ECO:0000313" key="6">
    <source>
        <dbReference type="EMBL" id="MBB5209659.1"/>
    </source>
</evidence>
<accession>A0A7W8D836</accession>
<dbReference type="PANTHER" id="PTHR34001">
    <property type="entry name" value="BLL7405 PROTEIN"/>
    <property type="match status" value="1"/>
</dbReference>
<gene>
    <name evidence="6" type="ORF">HNQ52_003231</name>
</gene>
<dbReference type="RefSeq" id="WP_183962191.1">
    <property type="nucleotide sequence ID" value="NZ_JACHHP010000007.1"/>
</dbReference>
<comment type="caution">
    <text evidence="6">The sequence shown here is derived from an EMBL/GenBank/DDBJ whole genome shotgun (WGS) entry which is preliminary data.</text>
</comment>
<comment type="subcellular location">
    <subcellularLocation>
        <location evidence="1">Membrane</location>
    </subcellularLocation>
</comment>
<evidence type="ECO:0000256" key="3">
    <source>
        <dbReference type="ARBA" id="ARBA00023136"/>
    </source>
</evidence>
<dbReference type="GO" id="GO:0016020">
    <property type="term" value="C:membrane"/>
    <property type="evidence" value="ECO:0007669"/>
    <property type="project" value="UniProtKB-SubCell"/>
</dbReference>
<reference evidence="6 7" key="1">
    <citation type="submission" date="2020-08" db="EMBL/GenBank/DDBJ databases">
        <title>Genomic Encyclopedia of Type Strains, Phase IV (KMG-IV): sequencing the most valuable type-strain genomes for metagenomic binning, comparative biology and taxonomic classification.</title>
        <authorList>
            <person name="Goeker M."/>
        </authorList>
    </citation>
    <scope>NUCLEOTIDE SEQUENCE [LARGE SCALE GENOMIC DNA]</scope>
    <source>
        <strain evidence="6 7">DSM 24163</strain>
    </source>
</reference>
<evidence type="ECO:0000259" key="5">
    <source>
        <dbReference type="Pfam" id="PF13505"/>
    </source>
</evidence>
<proteinExistence type="predicted"/>
<evidence type="ECO:0000313" key="7">
    <source>
        <dbReference type="Proteomes" id="UP000521199"/>
    </source>
</evidence>
<feature type="domain" description="Outer membrane protein beta-barrel" evidence="5">
    <location>
        <begin position="10"/>
        <end position="276"/>
    </location>
</feature>
<protein>
    <submittedName>
        <fullName evidence="6">Opacity protein-like surface antigen</fullName>
    </submittedName>
</protein>
<sequence>MNQLLRAAIATAALAAFAAPLHAKDWTGGYVGGHVGEAGEPDDNGNDRFLFDTNLDGNFNDAVNTAAGANAFSPGFCNGAAQTAQPAGGCSENKGGADWGLRGGYDWQSGSFVFGLLGEYAMNDVRDAVSAFSTTPAYYTMYRKIDGMFALRGRAGFAFGDGEDNLLYATAGYAYAKVENSFGTSNGANAFAGNGNDNVDGLQYGVGYERRFDQFTVGLEYLLTQLDDDGYRVDVTRGNAPATNPFVIVNPDGTQLRRSDTDFDFDSLRLTATYRF</sequence>
<dbReference type="Pfam" id="PF13505">
    <property type="entry name" value="OMP_b-brl"/>
    <property type="match status" value="1"/>
</dbReference>
<dbReference type="EMBL" id="JACHHP010000007">
    <property type="protein sequence ID" value="MBB5209659.1"/>
    <property type="molecule type" value="Genomic_DNA"/>
</dbReference>